<evidence type="ECO:0000256" key="3">
    <source>
        <dbReference type="ARBA" id="ARBA00022473"/>
    </source>
</evidence>
<dbReference type="GeneTree" id="ENSGT00730000111429"/>
<dbReference type="GO" id="GO:0009880">
    <property type="term" value="P:embryonic pattern specification"/>
    <property type="evidence" value="ECO:0007669"/>
    <property type="project" value="TreeGrafter"/>
</dbReference>
<evidence type="ECO:0000256" key="6">
    <source>
        <dbReference type="ARBA" id="ARBA00023242"/>
    </source>
</evidence>
<organism evidence="9 10">
    <name type="scientific">Gopherus evgoodei</name>
    <name type="common">Goodes thornscrub tortoise</name>
    <dbReference type="NCBI Taxonomy" id="1825980"/>
    <lineage>
        <taxon>Eukaryota</taxon>
        <taxon>Metazoa</taxon>
        <taxon>Chordata</taxon>
        <taxon>Craniata</taxon>
        <taxon>Vertebrata</taxon>
        <taxon>Euteleostomi</taxon>
        <taxon>Archelosauria</taxon>
        <taxon>Testudinata</taxon>
        <taxon>Testudines</taxon>
        <taxon>Cryptodira</taxon>
        <taxon>Durocryptodira</taxon>
        <taxon>Testudinoidea</taxon>
        <taxon>Testudinidae</taxon>
        <taxon>Gopherus</taxon>
    </lineage>
</organism>
<feature type="region of interest" description="Disordered" evidence="8">
    <location>
        <begin position="112"/>
        <end position="133"/>
    </location>
</feature>
<evidence type="ECO:0000256" key="7">
    <source>
        <dbReference type="ARBA" id="ARBA00040827"/>
    </source>
</evidence>
<accession>A0A8C4VUU4</accession>
<dbReference type="AlphaFoldDB" id="A0A8C4VUU4"/>
<dbReference type="Ensembl" id="ENSGEVT00005004675.1">
    <property type="protein sequence ID" value="ENSGEVP00005004481.1"/>
    <property type="gene ID" value="ENSGEVG00005003219.1"/>
</dbReference>
<name>A0A8C4VUU4_9SAUR</name>
<dbReference type="GO" id="GO:0005634">
    <property type="term" value="C:nucleus"/>
    <property type="evidence" value="ECO:0007669"/>
    <property type="project" value="UniProtKB-SubCell"/>
</dbReference>
<comment type="similarity">
    <text evidence="2">Belongs to the ripply family.</text>
</comment>
<evidence type="ECO:0000256" key="8">
    <source>
        <dbReference type="SAM" id="MobiDB-lite"/>
    </source>
</evidence>
<keyword evidence="10" id="KW-1185">Reference proteome</keyword>
<protein>
    <recommendedName>
        <fullName evidence="7">Protein ripply3</fullName>
    </recommendedName>
</protein>
<reference evidence="9" key="2">
    <citation type="submission" date="2025-09" db="UniProtKB">
        <authorList>
            <consortium name="Ensembl"/>
        </authorList>
    </citation>
    <scope>IDENTIFICATION</scope>
</reference>
<dbReference type="GO" id="GO:0008285">
    <property type="term" value="P:negative regulation of cell population proliferation"/>
    <property type="evidence" value="ECO:0007669"/>
    <property type="project" value="Ensembl"/>
</dbReference>
<feature type="compositionally biased region" description="Acidic residues" evidence="8">
    <location>
        <begin position="112"/>
        <end position="121"/>
    </location>
</feature>
<feature type="region of interest" description="Disordered" evidence="8">
    <location>
        <begin position="1"/>
        <end position="27"/>
    </location>
</feature>
<dbReference type="OrthoDB" id="9905973at2759"/>
<evidence type="ECO:0000256" key="1">
    <source>
        <dbReference type="ARBA" id="ARBA00004123"/>
    </source>
</evidence>
<dbReference type="InterPro" id="IPR028127">
    <property type="entry name" value="Ripply_fam"/>
</dbReference>
<reference evidence="9" key="1">
    <citation type="submission" date="2025-08" db="UniProtKB">
        <authorList>
            <consortium name="Ensembl"/>
        </authorList>
    </citation>
    <scope>IDENTIFICATION</scope>
</reference>
<dbReference type="GO" id="GO:0007507">
    <property type="term" value="P:heart development"/>
    <property type="evidence" value="ECO:0007669"/>
    <property type="project" value="Ensembl"/>
</dbReference>
<evidence type="ECO:0000256" key="4">
    <source>
        <dbReference type="ARBA" id="ARBA00023015"/>
    </source>
</evidence>
<dbReference type="GO" id="GO:0000122">
    <property type="term" value="P:negative regulation of transcription by RNA polymerase II"/>
    <property type="evidence" value="ECO:0007669"/>
    <property type="project" value="Ensembl"/>
</dbReference>
<evidence type="ECO:0000256" key="2">
    <source>
        <dbReference type="ARBA" id="ARBA00006944"/>
    </source>
</evidence>
<dbReference type="GO" id="GO:0060037">
    <property type="term" value="P:pharyngeal system development"/>
    <property type="evidence" value="ECO:0007669"/>
    <property type="project" value="Ensembl"/>
</dbReference>
<evidence type="ECO:0000313" key="9">
    <source>
        <dbReference type="Ensembl" id="ENSGEVP00005004481.1"/>
    </source>
</evidence>
<sequence>PPHTKTDRSLKLAFQHPSSNSPPPLTNKHILSLTTKSIEGWFKAWRDEEEREKPSRTQRSLPSTKKGKNWFFLFYFTRLYLPKSKSQKFLHNIGKKVLASFPVQATIHFYNDDSDSEDDEEGSHSCENHLAVM</sequence>
<comment type="subcellular location">
    <subcellularLocation>
        <location evidence="1">Nucleus</location>
    </subcellularLocation>
</comment>
<dbReference type="GO" id="GO:0008283">
    <property type="term" value="P:cell population proliferation"/>
    <property type="evidence" value="ECO:0007669"/>
    <property type="project" value="Ensembl"/>
</dbReference>
<proteinExistence type="inferred from homology"/>
<dbReference type="Proteomes" id="UP000694390">
    <property type="component" value="Unassembled WGS sequence"/>
</dbReference>
<keyword evidence="3" id="KW-0217">Developmental protein</keyword>
<evidence type="ECO:0000313" key="10">
    <source>
        <dbReference type="Proteomes" id="UP000694390"/>
    </source>
</evidence>
<feature type="compositionally biased region" description="Basic and acidic residues" evidence="8">
    <location>
        <begin position="1"/>
        <end position="10"/>
    </location>
</feature>
<evidence type="ECO:0000256" key="5">
    <source>
        <dbReference type="ARBA" id="ARBA00023163"/>
    </source>
</evidence>
<keyword evidence="5" id="KW-0804">Transcription</keyword>
<dbReference type="Pfam" id="PF14998">
    <property type="entry name" value="Ripply"/>
    <property type="match status" value="1"/>
</dbReference>
<dbReference type="PANTHER" id="PTHR16770">
    <property type="entry name" value="PROTEIN RIPPLY-LIKE"/>
    <property type="match status" value="1"/>
</dbReference>
<dbReference type="PANTHER" id="PTHR16770:SF4">
    <property type="entry name" value="PROTEIN RIPPLY3"/>
    <property type="match status" value="1"/>
</dbReference>
<keyword evidence="4" id="KW-0805">Transcription regulation</keyword>
<keyword evidence="6" id="KW-0539">Nucleus</keyword>